<evidence type="ECO:0000256" key="3">
    <source>
        <dbReference type="ARBA" id="ARBA00023163"/>
    </source>
</evidence>
<keyword evidence="3" id="KW-0804">Transcription</keyword>
<accession>A0A410G5Y2</accession>
<name>A0A410G5Y2_9FLAO</name>
<reference evidence="5 6" key="1">
    <citation type="submission" date="2019-01" db="EMBL/GenBank/DDBJ databases">
        <title>Complete genome sequencing of Aequorivita sp. H23M31.</title>
        <authorList>
            <person name="Bae J.-W."/>
        </authorList>
    </citation>
    <scope>NUCLEOTIDE SEQUENCE [LARGE SCALE GENOMIC DNA]</scope>
    <source>
        <strain evidence="5 6">H23M31</strain>
    </source>
</reference>
<dbReference type="Proteomes" id="UP000285517">
    <property type="component" value="Chromosome"/>
</dbReference>
<protein>
    <submittedName>
        <fullName evidence="5">AraC family transcriptional regulator</fullName>
    </submittedName>
</protein>
<dbReference type="GO" id="GO:0003700">
    <property type="term" value="F:DNA-binding transcription factor activity"/>
    <property type="evidence" value="ECO:0007669"/>
    <property type="project" value="InterPro"/>
</dbReference>
<evidence type="ECO:0000313" key="5">
    <source>
        <dbReference type="EMBL" id="QAA82698.1"/>
    </source>
</evidence>
<dbReference type="AlphaFoldDB" id="A0A410G5Y2"/>
<dbReference type="Gene3D" id="1.10.10.60">
    <property type="entry name" value="Homeodomain-like"/>
    <property type="match status" value="1"/>
</dbReference>
<dbReference type="KEGG" id="aev:EI546_13645"/>
<dbReference type="PANTHER" id="PTHR46796:SF13">
    <property type="entry name" value="HTH-TYPE TRANSCRIPTIONAL ACTIVATOR RHAS"/>
    <property type="match status" value="1"/>
</dbReference>
<dbReference type="GO" id="GO:0043565">
    <property type="term" value="F:sequence-specific DNA binding"/>
    <property type="evidence" value="ECO:0007669"/>
    <property type="project" value="InterPro"/>
</dbReference>
<dbReference type="OrthoDB" id="323290at2"/>
<keyword evidence="6" id="KW-1185">Reference proteome</keyword>
<evidence type="ECO:0000259" key="4">
    <source>
        <dbReference type="PROSITE" id="PS01124"/>
    </source>
</evidence>
<dbReference type="PROSITE" id="PS01124">
    <property type="entry name" value="HTH_ARAC_FAMILY_2"/>
    <property type="match status" value="1"/>
</dbReference>
<feature type="domain" description="HTH araC/xylS-type" evidence="4">
    <location>
        <begin position="151"/>
        <end position="252"/>
    </location>
</feature>
<dbReference type="EMBL" id="CP034951">
    <property type="protein sequence ID" value="QAA82698.1"/>
    <property type="molecule type" value="Genomic_DNA"/>
</dbReference>
<dbReference type="InterPro" id="IPR050204">
    <property type="entry name" value="AraC_XylS_family_regulators"/>
</dbReference>
<keyword evidence="2" id="KW-0238">DNA-binding</keyword>
<dbReference type="RefSeq" id="WP_128251063.1">
    <property type="nucleotide sequence ID" value="NZ_CP034951.1"/>
</dbReference>
<evidence type="ECO:0000256" key="1">
    <source>
        <dbReference type="ARBA" id="ARBA00023015"/>
    </source>
</evidence>
<proteinExistence type="predicted"/>
<evidence type="ECO:0000256" key="2">
    <source>
        <dbReference type="ARBA" id="ARBA00023125"/>
    </source>
</evidence>
<organism evidence="5 6">
    <name type="scientific">Aequorivita ciconiae</name>
    <dbReference type="NCBI Taxonomy" id="2494375"/>
    <lineage>
        <taxon>Bacteria</taxon>
        <taxon>Pseudomonadati</taxon>
        <taxon>Bacteroidota</taxon>
        <taxon>Flavobacteriia</taxon>
        <taxon>Flavobacteriales</taxon>
        <taxon>Flavobacteriaceae</taxon>
        <taxon>Aequorivita</taxon>
    </lineage>
</organism>
<dbReference type="PANTHER" id="PTHR46796">
    <property type="entry name" value="HTH-TYPE TRANSCRIPTIONAL ACTIVATOR RHAS-RELATED"/>
    <property type="match status" value="1"/>
</dbReference>
<evidence type="ECO:0000313" key="6">
    <source>
        <dbReference type="Proteomes" id="UP000285517"/>
    </source>
</evidence>
<dbReference type="InterPro" id="IPR018060">
    <property type="entry name" value="HTH_AraC"/>
</dbReference>
<dbReference type="Pfam" id="PF12833">
    <property type="entry name" value="HTH_18"/>
    <property type="match status" value="1"/>
</dbReference>
<sequence length="267" mass="30958">MIQIEIHKEVIQIDWLVHQFESYRFQDAAIEDKFFPRPYVSLIFHFKSPALLADVEKVKLDPYFVAPIIPQAFNLEFKGQIDTFAVTCKATVFSRLFKIDMFPHLKRSIALPAAMFLPLWEEMAILESTEARISHFSKFIDSFQDQSYVLDAVDILYDKILERGPQVPLKEIFQECPASKSTLLRKFLKRTGVSPKTLVRIVRLNNIWTKISSGHPVSYPEMVYHGNYYDQSHFINDFSTIIGETPGNFFNRNLQNVKYFSGISSSI</sequence>
<keyword evidence="1" id="KW-0805">Transcription regulation</keyword>
<gene>
    <name evidence="5" type="ORF">EI546_13645</name>
</gene>
<dbReference type="SMART" id="SM00342">
    <property type="entry name" value="HTH_ARAC"/>
    <property type="match status" value="1"/>
</dbReference>